<dbReference type="AlphaFoldDB" id="A0A1H3FYD6"/>
<sequence>MPPAAAHIEPARPARPGAPGLTRGPDAPRAADGRPWPGAVRARRLIAAAGLAVGLAGGLFAGPAAAECGTGDAPCAVGGAFGDGAYHVLTPPGDGPFPGAMVLHGYGGQAAVVMRTPVMVEALLARGYAVIAPQGAARREGDKGGAWNAFGAEERRDDVAFLNAVAADAASRFRIDRGRMMLAGFSGGGMMTWRVACAAPASFAAYAPIAGLLWRPLPESCAGPVRLFHIHGWSDPVVPLEGRAVAGGRVVQGDLFRGLDLLRETNGCEGDDPDGFLVEGPFMIRRWTDCAPGSALEFALHHGGHLAPAGWGDLVADWFEALGIEPS</sequence>
<organism evidence="4 5">
    <name type="scientific">Albimonas donghaensis</name>
    <dbReference type="NCBI Taxonomy" id="356660"/>
    <lineage>
        <taxon>Bacteria</taxon>
        <taxon>Pseudomonadati</taxon>
        <taxon>Pseudomonadota</taxon>
        <taxon>Alphaproteobacteria</taxon>
        <taxon>Rhodobacterales</taxon>
        <taxon>Paracoccaceae</taxon>
        <taxon>Albimonas</taxon>
    </lineage>
</organism>
<dbReference type="OrthoDB" id="9805640at2"/>
<keyword evidence="2" id="KW-0378">Hydrolase</keyword>
<feature type="region of interest" description="Disordered" evidence="3">
    <location>
        <begin position="1"/>
        <end position="35"/>
    </location>
</feature>
<reference evidence="4 5" key="1">
    <citation type="submission" date="2016-10" db="EMBL/GenBank/DDBJ databases">
        <authorList>
            <person name="de Groot N.N."/>
        </authorList>
    </citation>
    <scope>NUCLEOTIDE SEQUENCE [LARGE SCALE GENOMIC DNA]</scope>
    <source>
        <strain evidence="4 5">DSM 17890</strain>
    </source>
</reference>
<dbReference type="PANTHER" id="PTHR43037:SF5">
    <property type="entry name" value="FERULOYL ESTERASE"/>
    <property type="match status" value="1"/>
</dbReference>
<dbReference type="InterPro" id="IPR029058">
    <property type="entry name" value="AB_hydrolase_fold"/>
</dbReference>
<protein>
    <submittedName>
        <fullName evidence="4">Polyhydroxybutyrate depolymerase</fullName>
    </submittedName>
</protein>
<evidence type="ECO:0000256" key="2">
    <source>
        <dbReference type="ARBA" id="ARBA00022801"/>
    </source>
</evidence>
<accession>A0A1H3FYD6</accession>
<dbReference type="InterPro" id="IPR050955">
    <property type="entry name" value="Plant_Biomass_Hydrol_Est"/>
</dbReference>
<dbReference type="Gene3D" id="3.40.50.1820">
    <property type="entry name" value="alpha/beta hydrolase"/>
    <property type="match status" value="1"/>
</dbReference>
<evidence type="ECO:0000256" key="1">
    <source>
        <dbReference type="ARBA" id="ARBA00022729"/>
    </source>
</evidence>
<dbReference type="PANTHER" id="PTHR43037">
    <property type="entry name" value="UNNAMED PRODUCT-RELATED"/>
    <property type="match status" value="1"/>
</dbReference>
<feature type="compositionally biased region" description="Low complexity" evidence="3">
    <location>
        <begin position="14"/>
        <end position="25"/>
    </location>
</feature>
<evidence type="ECO:0000256" key="3">
    <source>
        <dbReference type="SAM" id="MobiDB-lite"/>
    </source>
</evidence>
<keyword evidence="5" id="KW-1185">Reference proteome</keyword>
<dbReference type="Proteomes" id="UP000199118">
    <property type="component" value="Unassembled WGS sequence"/>
</dbReference>
<name>A0A1H3FYD6_9RHOB</name>
<keyword evidence="1" id="KW-0732">Signal</keyword>
<proteinExistence type="predicted"/>
<dbReference type="RefSeq" id="WP_143040397.1">
    <property type="nucleotide sequence ID" value="NZ_FNMZ01000015.1"/>
</dbReference>
<gene>
    <name evidence="4" type="ORF">SAMN05444336_11514</name>
</gene>
<evidence type="ECO:0000313" key="5">
    <source>
        <dbReference type="Proteomes" id="UP000199118"/>
    </source>
</evidence>
<dbReference type="SUPFAM" id="SSF53474">
    <property type="entry name" value="alpha/beta-Hydrolases"/>
    <property type="match status" value="1"/>
</dbReference>
<evidence type="ECO:0000313" key="4">
    <source>
        <dbReference type="EMBL" id="SDX95855.1"/>
    </source>
</evidence>
<dbReference type="EMBL" id="FNMZ01000015">
    <property type="protein sequence ID" value="SDX95855.1"/>
    <property type="molecule type" value="Genomic_DNA"/>
</dbReference>
<dbReference type="STRING" id="356660.SAMN05444336_11514"/>
<dbReference type="GO" id="GO:0016787">
    <property type="term" value="F:hydrolase activity"/>
    <property type="evidence" value="ECO:0007669"/>
    <property type="project" value="UniProtKB-KW"/>
</dbReference>
<dbReference type="ESTHER" id="9rhob-a0a1h3fyd6">
    <property type="family name" value="Esterase_phb"/>
</dbReference>